<evidence type="ECO:0008006" key="5">
    <source>
        <dbReference type="Google" id="ProtNLM"/>
    </source>
</evidence>
<gene>
    <name evidence="3" type="ORF">GCM10009663_20050</name>
</gene>
<name>A0ABN1TE53_9ACTN</name>
<feature type="transmembrane region" description="Helical" evidence="2">
    <location>
        <begin position="138"/>
        <end position="157"/>
    </location>
</feature>
<feature type="transmembrane region" description="Helical" evidence="2">
    <location>
        <begin position="233"/>
        <end position="252"/>
    </location>
</feature>
<dbReference type="EMBL" id="BAAALD010000013">
    <property type="protein sequence ID" value="GAA1078128.1"/>
    <property type="molecule type" value="Genomic_DNA"/>
</dbReference>
<feature type="region of interest" description="Disordered" evidence="1">
    <location>
        <begin position="301"/>
        <end position="322"/>
    </location>
</feature>
<feature type="transmembrane region" description="Helical" evidence="2">
    <location>
        <begin position="326"/>
        <end position="348"/>
    </location>
</feature>
<dbReference type="Proteomes" id="UP001499987">
    <property type="component" value="Unassembled WGS sequence"/>
</dbReference>
<keyword evidence="2" id="KW-0812">Transmembrane</keyword>
<feature type="transmembrane region" description="Helical" evidence="2">
    <location>
        <begin position="354"/>
        <end position="375"/>
    </location>
</feature>
<evidence type="ECO:0000256" key="1">
    <source>
        <dbReference type="SAM" id="MobiDB-lite"/>
    </source>
</evidence>
<keyword evidence="2" id="KW-0472">Membrane</keyword>
<keyword evidence="2" id="KW-1133">Transmembrane helix</keyword>
<comment type="caution">
    <text evidence="3">The sequence shown here is derived from an EMBL/GenBank/DDBJ whole genome shotgun (WGS) entry which is preliminary data.</text>
</comment>
<protein>
    <recommendedName>
        <fullName evidence="5">DUF3592 domain-containing protein</fullName>
    </recommendedName>
</protein>
<feature type="transmembrane region" description="Helical" evidence="2">
    <location>
        <begin position="6"/>
        <end position="24"/>
    </location>
</feature>
<evidence type="ECO:0000313" key="4">
    <source>
        <dbReference type="Proteomes" id="UP001499987"/>
    </source>
</evidence>
<evidence type="ECO:0000256" key="2">
    <source>
        <dbReference type="SAM" id="Phobius"/>
    </source>
</evidence>
<proteinExistence type="predicted"/>
<accession>A0ABN1TE53</accession>
<organism evidence="3 4">
    <name type="scientific">Kitasatospora arboriphila</name>
    <dbReference type="NCBI Taxonomy" id="258052"/>
    <lineage>
        <taxon>Bacteria</taxon>
        <taxon>Bacillati</taxon>
        <taxon>Actinomycetota</taxon>
        <taxon>Actinomycetes</taxon>
        <taxon>Kitasatosporales</taxon>
        <taxon>Streptomycetaceae</taxon>
        <taxon>Kitasatospora</taxon>
    </lineage>
</organism>
<evidence type="ECO:0000313" key="3">
    <source>
        <dbReference type="EMBL" id="GAA1078128.1"/>
    </source>
</evidence>
<keyword evidence="4" id="KW-1185">Reference proteome</keyword>
<sequence length="509" mass="53591">MIGSFLAFVVIPMIIAGLARWAAARRRHALAAGRPVDFRCRLDGRRGRLLADPRLDGPVFLDRAGTATALPHGGEVLVATLLRATGAAVEMVGLRYRTPEGTVLQLGMPTRDARTVGAWLAEPPRPAPAPARRLRPAAPMWAALALTGALFTALPPADVALLGDRTTAEVLAVDHDNGGCTVGWDGGAQQSDVDCDTAHLRPGDHLPVIALPWPFLGEAVDTRTTPGVAAARAGGLGLLGLAASLVITPLACTRRVRRALRTGSVPVPSVAGAADGTEEQWPALDGGLTFANLAAAARHADRHHPGSRVTLPRRGPGRTSVPPRRWAAATALGTGAWVLLVLSLGGILDDHFHLGHWRFLLLGALGIAAVARIGWFATDRSSLWRPVLRAARSDPADGSWQPMRYVRLREITGGMVLVLFRPEGEDTAAPLYVQPISGSRGTGRGTIGGPPPVGDALVHDTGAGPLVCEIDGIRYLPAGRATAAAADPERTRRELLRYAESHLRPTGRG</sequence>
<reference evidence="3 4" key="1">
    <citation type="journal article" date="2019" name="Int. J. Syst. Evol. Microbiol.">
        <title>The Global Catalogue of Microorganisms (GCM) 10K type strain sequencing project: providing services to taxonomists for standard genome sequencing and annotation.</title>
        <authorList>
            <consortium name="The Broad Institute Genomics Platform"/>
            <consortium name="The Broad Institute Genome Sequencing Center for Infectious Disease"/>
            <person name="Wu L."/>
            <person name="Ma J."/>
        </authorList>
    </citation>
    <scope>NUCLEOTIDE SEQUENCE [LARGE SCALE GENOMIC DNA]</scope>
    <source>
        <strain evidence="3 4">JCM 13002</strain>
    </source>
</reference>
<dbReference type="RefSeq" id="WP_344623156.1">
    <property type="nucleotide sequence ID" value="NZ_BAAALD010000013.1"/>
</dbReference>